<name>A0A735RGA5_SALDZ</name>
<organism evidence="1">
    <name type="scientific">Salmonella enterica subsp. diarizonae serovar 48:i:z</name>
    <dbReference type="NCBI Taxonomy" id="1192842"/>
    <lineage>
        <taxon>Bacteria</taxon>
        <taxon>Pseudomonadati</taxon>
        <taxon>Pseudomonadota</taxon>
        <taxon>Gammaproteobacteria</taxon>
        <taxon>Enterobacterales</taxon>
        <taxon>Enterobacteriaceae</taxon>
        <taxon>Salmonella</taxon>
    </lineage>
</organism>
<protein>
    <submittedName>
        <fullName evidence="1">Uncharacterized protein</fullName>
    </submittedName>
</protein>
<reference evidence="1" key="2">
    <citation type="submission" date="2018-07" db="EMBL/GenBank/DDBJ databases">
        <authorList>
            <consortium name="NCBI Pathogen Detection Project"/>
        </authorList>
    </citation>
    <scope>NUCLEOTIDE SEQUENCE</scope>
    <source>
        <strain evidence="1">128-87</strain>
    </source>
</reference>
<reference evidence="1" key="1">
    <citation type="journal article" date="2018" name="Genome Biol.">
        <title>SKESA: strategic k-mer extension for scrupulous assemblies.</title>
        <authorList>
            <person name="Souvorov A."/>
            <person name="Agarwala R."/>
            <person name="Lipman D.J."/>
        </authorList>
    </citation>
    <scope>NUCLEOTIDE SEQUENCE</scope>
    <source>
        <strain evidence="1">128-87</strain>
    </source>
</reference>
<dbReference type="EMBL" id="DAASUW010000015">
    <property type="protein sequence ID" value="HAE7122838.1"/>
    <property type="molecule type" value="Genomic_DNA"/>
</dbReference>
<gene>
    <name evidence="1" type="ORF">GND69_002605</name>
</gene>
<dbReference type="RefSeq" id="WP_157719768.1">
    <property type="nucleotide sequence ID" value="NZ_PVNQ01000004.1"/>
</dbReference>
<proteinExistence type="predicted"/>
<dbReference type="AlphaFoldDB" id="A0A735RGA5"/>
<accession>A0A735RGA5</accession>
<evidence type="ECO:0000313" key="1">
    <source>
        <dbReference type="EMBL" id="HAE7122838.1"/>
    </source>
</evidence>
<comment type="caution">
    <text evidence="1">The sequence shown here is derived from an EMBL/GenBank/DDBJ whole genome shotgun (WGS) entry which is preliminary data.</text>
</comment>
<sequence>MLAQFGIYPVVSGIILTPTGDGGLVQVSDDNELVQIKSLNAKKQFPDNRKPLFHSQ</sequence>